<comment type="caution">
    <text evidence="1">The sequence shown here is derived from an EMBL/GenBank/DDBJ whole genome shotgun (WGS) entry which is preliminary data.</text>
</comment>
<dbReference type="Proteomes" id="UP001274896">
    <property type="component" value="Unassembled WGS sequence"/>
</dbReference>
<dbReference type="SUPFAM" id="SSF56672">
    <property type="entry name" value="DNA/RNA polymerases"/>
    <property type="match status" value="1"/>
</dbReference>
<organism evidence="1 2">
    <name type="scientific">Hemibagrus guttatus</name>
    <dbReference type="NCBI Taxonomy" id="175788"/>
    <lineage>
        <taxon>Eukaryota</taxon>
        <taxon>Metazoa</taxon>
        <taxon>Chordata</taxon>
        <taxon>Craniata</taxon>
        <taxon>Vertebrata</taxon>
        <taxon>Euteleostomi</taxon>
        <taxon>Actinopterygii</taxon>
        <taxon>Neopterygii</taxon>
        <taxon>Teleostei</taxon>
        <taxon>Ostariophysi</taxon>
        <taxon>Siluriformes</taxon>
        <taxon>Bagridae</taxon>
        <taxon>Hemibagrus</taxon>
    </lineage>
</organism>
<dbReference type="InterPro" id="IPR043128">
    <property type="entry name" value="Rev_trsase/Diguanyl_cyclase"/>
</dbReference>
<dbReference type="EMBL" id="JAUCMX010000003">
    <property type="protein sequence ID" value="KAK3550823.1"/>
    <property type="molecule type" value="Genomic_DNA"/>
</dbReference>
<evidence type="ECO:0000313" key="1">
    <source>
        <dbReference type="EMBL" id="KAK3550823.1"/>
    </source>
</evidence>
<dbReference type="Gene3D" id="3.10.10.10">
    <property type="entry name" value="HIV Type 1 Reverse Transcriptase, subunit A, domain 1"/>
    <property type="match status" value="1"/>
</dbReference>
<dbReference type="AlphaFoldDB" id="A0AAE0REB8"/>
<keyword evidence="2" id="KW-1185">Reference proteome</keyword>
<proteinExistence type="predicted"/>
<protein>
    <recommendedName>
        <fullName evidence="3">Reverse transcriptase domain-containing protein</fullName>
    </recommendedName>
</protein>
<sequence length="146" mass="16745">MSLTPPSDNLVAWKLLLGVSQWVLDTVKKGYRIQFSTRPPQFQGVLPTIVGTCQTSFLQEELFSLLRKGTVEYVPLPDQDLGFYRRYFIVSKKDGGLRPVLDLEALKFGFKMLTMKLIASQISSEDWFVTIDLKDAYFHIGVWPEH</sequence>
<gene>
    <name evidence="1" type="ORF">QTP70_005739</name>
</gene>
<dbReference type="InterPro" id="IPR043502">
    <property type="entry name" value="DNA/RNA_pol_sf"/>
</dbReference>
<reference evidence="1" key="1">
    <citation type="submission" date="2023-06" db="EMBL/GenBank/DDBJ databases">
        <title>Male Hemibagrus guttatus genome.</title>
        <authorList>
            <person name="Bian C."/>
        </authorList>
    </citation>
    <scope>NUCLEOTIDE SEQUENCE</scope>
    <source>
        <strain evidence="1">Male_cb2023</strain>
        <tissue evidence="1">Muscle</tissue>
    </source>
</reference>
<accession>A0AAE0REB8</accession>
<evidence type="ECO:0000313" key="2">
    <source>
        <dbReference type="Proteomes" id="UP001274896"/>
    </source>
</evidence>
<name>A0AAE0REB8_9TELE</name>
<evidence type="ECO:0008006" key="3">
    <source>
        <dbReference type="Google" id="ProtNLM"/>
    </source>
</evidence>
<dbReference type="Gene3D" id="3.30.70.270">
    <property type="match status" value="1"/>
</dbReference>